<dbReference type="Ensembl" id="ENSCINT00000031017.1">
    <property type="protein sequence ID" value="ENSCINP00000036008.1"/>
    <property type="gene ID" value="ENSCING00000018141.1"/>
</dbReference>
<reference evidence="1" key="4">
    <citation type="submission" date="2025-09" db="UniProtKB">
        <authorList>
            <consortium name="Ensembl"/>
        </authorList>
    </citation>
    <scope>IDENTIFICATION</scope>
</reference>
<accession>H2Y273</accession>
<keyword evidence="2" id="KW-1185">Reference proteome</keyword>
<dbReference type="HOGENOM" id="CLU_2928563_0_0_1"/>
<evidence type="ECO:0000313" key="1">
    <source>
        <dbReference type="Ensembl" id="ENSCINP00000036008.1"/>
    </source>
</evidence>
<sequence>RTFYCPTKINISFIVYNVKTIFRLQTTLQKLFIQPFEFNQVVLHFQLKYLFCPIFFSNCTV</sequence>
<proteinExistence type="predicted"/>
<reference evidence="1" key="2">
    <citation type="journal article" date="2008" name="Genome Biol.">
        <title>Improved genome assembly and evidence-based global gene model set for the chordate Ciona intestinalis: new insight into intron and operon populations.</title>
        <authorList>
            <person name="Satou Y."/>
            <person name="Mineta K."/>
            <person name="Ogasawara M."/>
            <person name="Sasakura Y."/>
            <person name="Shoguchi E."/>
            <person name="Ueno K."/>
            <person name="Yamada L."/>
            <person name="Matsumoto J."/>
            <person name="Wasserscheid J."/>
            <person name="Dewar K."/>
            <person name="Wiley G.B."/>
            <person name="Macmil S.L."/>
            <person name="Roe B.A."/>
            <person name="Zeller R.W."/>
            <person name="Hastings K.E."/>
            <person name="Lemaire P."/>
            <person name="Lindquist E."/>
            <person name="Endo T."/>
            <person name="Hotta K."/>
            <person name="Inaba K."/>
        </authorList>
    </citation>
    <scope>NUCLEOTIDE SEQUENCE [LARGE SCALE GENOMIC DNA]</scope>
    <source>
        <strain evidence="1">wild type</strain>
    </source>
</reference>
<dbReference type="AlphaFoldDB" id="H2Y273"/>
<dbReference type="EMBL" id="EAAA01002815">
    <property type="status" value="NOT_ANNOTATED_CDS"/>
    <property type="molecule type" value="Genomic_DNA"/>
</dbReference>
<reference evidence="1" key="3">
    <citation type="submission" date="2025-08" db="UniProtKB">
        <authorList>
            <consortium name="Ensembl"/>
        </authorList>
    </citation>
    <scope>IDENTIFICATION</scope>
</reference>
<organism evidence="1 2">
    <name type="scientific">Ciona intestinalis</name>
    <name type="common">Transparent sea squirt</name>
    <name type="synonym">Ascidia intestinalis</name>
    <dbReference type="NCBI Taxonomy" id="7719"/>
    <lineage>
        <taxon>Eukaryota</taxon>
        <taxon>Metazoa</taxon>
        <taxon>Chordata</taxon>
        <taxon>Tunicata</taxon>
        <taxon>Ascidiacea</taxon>
        <taxon>Phlebobranchia</taxon>
        <taxon>Cionidae</taxon>
        <taxon>Ciona</taxon>
    </lineage>
</organism>
<protein>
    <submittedName>
        <fullName evidence="1">Uncharacterized protein</fullName>
    </submittedName>
</protein>
<name>H2Y273_CIOIN</name>
<reference evidence="2" key="1">
    <citation type="journal article" date="2002" name="Science">
        <title>The draft genome of Ciona intestinalis: insights into chordate and vertebrate origins.</title>
        <authorList>
            <person name="Dehal P."/>
            <person name="Satou Y."/>
            <person name="Campbell R.K."/>
            <person name="Chapman J."/>
            <person name="Degnan B."/>
            <person name="De Tomaso A."/>
            <person name="Davidson B."/>
            <person name="Di Gregorio A."/>
            <person name="Gelpke M."/>
            <person name="Goodstein D.M."/>
            <person name="Harafuji N."/>
            <person name="Hastings K.E."/>
            <person name="Ho I."/>
            <person name="Hotta K."/>
            <person name="Huang W."/>
            <person name="Kawashima T."/>
            <person name="Lemaire P."/>
            <person name="Martinez D."/>
            <person name="Meinertzhagen I.A."/>
            <person name="Necula S."/>
            <person name="Nonaka M."/>
            <person name="Putnam N."/>
            <person name="Rash S."/>
            <person name="Saiga H."/>
            <person name="Satake M."/>
            <person name="Terry A."/>
            <person name="Yamada L."/>
            <person name="Wang H.G."/>
            <person name="Awazu S."/>
            <person name="Azumi K."/>
            <person name="Boore J."/>
            <person name="Branno M."/>
            <person name="Chin-Bow S."/>
            <person name="DeSantis R."/>
            <person name="Doyle S."/>
            <person name="Francino P."/>
            <person name="Keys D.N."/>
            <person name="Haga S."/>
            <person name="Hayashi H."/>
            <person name="Hino K."/>
            <person name="Imai K.S."/>
            <person name="Inaba K."/>
            <person name="Kano S."/>
            <person name="Kobayashi K."/>
            <person name="Kobayashi M."/>
            <person name="Lee B.I."/>
            <person name="Makabe K.W."/>
            <person name="Manohar C."/>
            <person name="Matassi G."/>
            <person name="Medina M."/>
            <person name="Mochizuki Y."/>
            <person name="Mount S."/>
            <person name="Morishita T."/>
            <person name="Miura S."/>
            <person name="Nakayama A."/>
            <person name="Nishizaka S."/>
            <person name="Nomoto H."/>
            <person name="Ohta F."/>
            <person name="Oishi K."/>
            <person name="Rigoutsos I."/>
            <person name="Sano M."/>
            <person name="Sasaki A."/>
            <person name="Sasakura Y."/>
            <person name="Shoguchi E."/>
            <person name="Shin-i T."/>
            <person name="Spagnuolo A."/>
            <person name="Stainier D."/>
            <person name="Suzuki M.M."/>
            <person name="Tassy O."/>
            <person name="Takatori N."/>
            <person name="Tokuoka M."/>
            <person name="Yagi K."/>
            <person name="Yoshizaki F."/>
            <person name="Wada S."/>
            <person name="Zhang C."/>
            <person name="Hyatt P.D."/>
            <person name="Larimer F."/>
            <person name="Detter C."/>
            <person name="Doggett N."/>
            <person name="Glavina T."/>
            <person name="Hawkins T."/>
            <person name="Richardson P."/>
            <person name="Lucas S."/>
            <person name="Kohara Y."/>
            <person name="Levine M."/>
            <person name="Satoh N."/>
            <person name="Rokhsar D.S."/>
        </authorList>
    </citation>
    <scope>NUCLEOTIDE SEQUENCE [LARGE SCALE GENOMIC DNA]</scope>
</reference>
<dbReference type="Proteomes" id="UP000008144">
    <property type="component" value="Chromosome 9"/>
</dbReference>
<dbReference type="InParanoid" id="H2Y273"/>
<evidence type="ECO:0000313" key="2">
    <source>
        <dbReference type="Proteomes" id="UP000008144"/>
    </source>
</evidence>